<dbReference type="GO" id="GO:0006310">
    <property type="term" value="P:DNA recombination"/>
    <property type="evidence" value="ECO:0007669"/>
    <property type="project" value="InterPro"/>
</dbReference>
<dbReference type="NCBIfam" id="NF008121">
    <property type="entry name" value="PRK10869.1"/>
    <property type="match status" value="1"/>
</dbReference>
<dbReference type="OrthoDB" id="9806954at2"/>
<evidence type="ECO:0000313" key="11">
    <source>
        <dbReference type="EMBL" id="SMF96235.1"/>
    </source>
</evidence>
<dbReference type="NCBIfam" id="TIGR00634">
    <property type="entry name" value="recN"/>
    <property type="match status" value="1"/>
</dbReference>
<evidence type="ECO:0000256" key="2">
    <source>
        <dbReference type="ARBA" id="ARBA00009441"/>
    </source>
</evidence>
<dbReference type="InterPro" id="IPR003395">
    <property type="entry name" value="RecF/RecN/SMC_N"/>
</dbReference>
<dbReference type="STRING" id="1760988.SAMN02949497_3626"/>
<keyword evidence="4" id="KW-0547">Nucleotide-binding</keyword>
<evidence type="ECO:0000256" key="5">
    <source>
        <dbReference type="ARBA" id="ARBA00022763"/>
    </source>
</evidence>
<dbReference type="Gene3D" id="3.40.50.300">
    <property type="entry name" value="P-loop containing nucleotide triphosphate hydrolases"/>
    <property type="match status" value="2"/>
</dbReference>
<evidence type="ECO:0000313" key="12">
    <source>
        <dbReference type="Proteomes" id="UP000192923"/>
    </source>
</evidence>
<evidence type="ECO:0000259" key="10">
    <source>
        <dbReference type="Pfam" id="PF02463"/>
    </source>
</evidence>
<dbReference type="AlphaFoldDB" id="A0A1Y6D8Z1"/>
<evidence type="ECO:0000256" key="6">
    <source>
        <dbReference type="ARBA" id="ARBA00022840"/>
    </source>
</evidence>
<comment type="function">
    <text evidence="1 9">May be involved in recombinational repair of damaged DNA.</text>
</comment>
<dbReference type="PANTHER" id="PTHR11059:SF0">
    <property type="entry name" value="DNA REPAIR PROTEIN RECN"/>
    <property type="match status" value="1"/>
</dbReference>
<dbReference type="EMBL" id="FXAM01000001">
    <property type="protein sequence ID" value="SMF96235.1"/>
    <property type="molecule type" value="Genomic_DNA"/>
</dbReference>
<dbReference type="Proteomes" id="UP000192923">
    <property type="component" value="Unassembled WGS sequence"/>
</dbReference>
<organism evidence="11 12">
    <name type="scientific">Methylomagnum ishizawai</name>
    <dbReference type="NCBI Taxonomy" id="1760988"/>
    <lineage>
        <taxon>Bacteria</taxon>
        <taxon>Pseudomonadati</taxon>
        <taxon>Pseudomonadota</taxon>
        <taxon>Gammaproteobacteria</taxon>
        <taxon>Methylococcales</taxon>
        <taxon>Methylococcaceae</taxon>
        <taxon>Methylomagnum</taxon>
    </lineage>
</organism>
<keyword evidence="12" id="KW-1185">Reference proteome</keyword>
<feature type="domain" description="RecF/RecN/SMC N-terminal" evidence="10">
    <location>
        <begin position="14"/>
        <end position="504"/>
    </location>
</feature>
<keyword evidence="6" id="KW-0067">ATP-binding</keyword>
<comment type="similarity">
    <text evidence="2 9">Belongs to the RecN family.</text>
</comment>
<evidence type="ECO:0000256" key="4">
    <source>
        <dbReference type="ARBA" id="ARBA00022741"/>
    </source>
</evidence>
<evidence type="ECO:0000256" key="7">
    <source>
        <dbReference type="ARBA" id="ARBA00023204"/>
    </source>
</evidence>
<proteinExistence type="inferred from homology"/>
<dbReference type="InterPro" id="IPR004604">
    <property type="entry name" value="DNA_recomb/repair_RecN"/>
</dbReference>
<dbReference type="SUPFAM" id="SSF52540">
    <property type="entry name" value="P-loop containing nucleoside triphosphate hydrolases"/>
    <property type="match status" value="1"/>
</dbReference>
<name>A0A1Y6D8Z1_9GAMM</name>
<dbReference type="FunFam" id="3.40.50.300:FF:000319">
    <property type="entry name" value="DNA repair protein RecN"/>
    <property type="match status" value="1"/>
</dbReference>
<dbReference type="Pfam" id="PF02463">
    <property type="entry name" value="SMC_N"/>
    <property type="match status" value="1"/>
</dbReference>
<keyword evidence="5 9" id="KW-0227">DNA damage</keyword>
<dbReference type="RefSeq" id="WP_085215130.1">
    <property type="nucleotide sequence ID" value="NZ_FXAM01000001.1"/>
</dbReference>
<dbReference type="GO" id="GO:0006281">
    <property type="term" value="P:DNA repair"/>
    <property type="evidence" value="ECO:0007669"/>
    <property type="project" value="UniProtKB-KW"/>
</dbReference>
<dbReference type="GO" id="GO:0043590">
    <property type="term" value="C:bacterial nucleoid"/>
    <property type="evidence" value="ECO:0007669"/>
    <property type="project" value="TreeGrafter"/>
</dbReference>
<evidence type="ECO:0000256" key="9">
    <source>
        <dbReference type="PIRNR" id="PIRNR003128"/>
    </source>
</evidence>
<evidence type="ECO:0000256" key="3">
    <source>
        <dbReference type="ARBA" id="ARBA00021315"/>
    </source>
</evidence>
<dbReference type="GO" id="GO:0009432">
    <property type="term" value="P:SOS response"/>
    <property type="evidence" value="ECO:0007669"/>
    <property type="project" value="TreeGrafter"/>
</dbReference>
<sequence>MLVHLSIRDLAVVEALELEFDGGLTVLTGETGAGKSILLTALGLALGDRADSGFIRPGANRAEINLGFDVADSPAARQWLEDHDLGHHGDCLVRRIVNADGRSKAYINNRPVTLQALQELGAGLVEIHGQHAHVQLLKPQEQRRLLDAAADNGELLTKIEGLYKRWRVLRDELAQSENAARDRVAREELLRYQIDELEQHDIADLDYKALIEEHTLQANMGKILSTGQAQLEALYEDETRSVNSQLAQAVHALADLGQLAPELLEPLVMLKEAQVQVKEAALQLRRQLDRLEADPARFDWLENRLGDLHRLARKHRVRPEALPEHLDALAEELAQITQGSEMAEAAKLEFEQIAIEYAGLAAILSERRHAAALELQDKISAAIRELGMPQGRLLMEVRPMAGKEPAPHGWDQVEFLVSANPGLPPRPLARVASGGELSRISLAIQVAATDSKTVPSLIFDEVDTGIGGGIAEIVGQKLRMLGQQGRQVFCVTHLPQVAVQGHHHLLVEKSSGGGVTQSTVRQLDGQERTREIARMLGGVRLTRQTLAHAEEMLGLQGSGEG</sequence>
<keyword evidence="7 9" id="KW-0234">DNA repair</keyword>
<dbReference type="CDD" id="cd03241">
    <property type="entry name" value="ABC_RecN"/>
    <property type="match status" value="2"/>
</dbReference>
<evidence type="ECO:0000256" key="1">
    <source>
        <dbReference type="ARBA" id="ARBA00003618"/>
    </source>
</evidence>
<accession>A0A1Y6D8Z1</accession>
<protein>
    <recommendedName>
        <fullName evidence="3 9">DNA repair protein RecN</fullName>
    </recommendedName>
    <alternativeName>
        <fullName evidence="8 9">Recombination protein N</fullName>
    </alternativeName>
</protein>
<dbReference type="InterPro" id="IPR027417">
    <property type="entry name" value="P-loop_NTPase"/>
</dbReference>
<dbReference type="FunFam" id="3.40.50.300:FF:000356">
    <property type="entry name" value="DNA repair protein RecN"/>
    <property type="match status" value="1"/>
</dbReference>
<gene>
    <name evidence="11" type="ORF">SAMN02949497_3626</name>
</gene>
<dbReference type="PIRSF" id="PIRSF003128">
    <property type="entry name" value="RecN"/>
    <property type="match status" value="1"/>
</dbReference>
<dbReference type="PANTHER" id="PTHR11059">
    <property type="entry name" value="DNA REPAIR PROTEIN RECN"/>
    <property type="match status" value="1"/>
</dbReference>
<reference evidence="11 12" key="1">
    <citation type="submission" date="2016-12" db="EMBL/GenBank/DDBJ databases">
        <authorList>
            <person name="Song W.-J."/>
            <person name="Kurnit D.M."/>
        </authorList>
    </citation>
    <scope>NUCLEOTIDE SEQUENCE [LARGE SCALE GENOMIC DNA]</scope>
    <source>
        <strain evidence="11 12">175</strain>
    </source>
</reference>
<evidence type="ECO:0000256" key="8">
    <source>
        <dbReference type="ARBA" id="ARBA00033408"/>
    </source>
</evidence>
<dbReference type="GO" id="GO:0005524">
    <property type="term" value="F:ATP binding"/>
    <property type="evidence" value="ECO:0007669"/>
    <property type="project" value="UniProtKB-KW"/>
</dbReference>